<comment type="caution">
    <text evidence="2">The sequence shown here is derived from an EMBL/GenBank/DDBJ whole genome shotgun (WGS) entry which is preliminary data.</text>
</comment>
<dbReference type="EMBL" id="VSSQ01096885">
    <property type="protein sequence ID" value="MPN40465.1"/>
    <property type="molecule type" value="Genomic_DNA"/>
</dbReference>
<feature type="region of interest" description="Disordered" evidence="1">
    <location>
        <begin position="37"/>
        <end position="85"/>
    </location>
</feature>
<dbReference type="AlphaFoldDB" id="A0A645HN37"/>
<proteinExistence type="predicted"/>
<protein>
    <submittedName>
        <fullName evidence="2">Uncharacterized protein</fullName>
    </submittedName>
</protein>
<feature type="region of interest" description="Disordered" evidence="1">
    <location>
        <begin position="1"/>
        <end position="25"/>
    </location>
</feature>
<organism evidence="2">
    <name type="scientific">bioreactor metagenome</name>
    <dbReference type="NCBI Taxonomy" id="1076179"/>
    <lineage>
        <taxon>unclassified sequences</taxon>
        <taxon>metagenomes</taxon>
        <taxon>ecological metagenomes</taxon>
    </lineage>
</organism>
<name>A0A645HN37_9ZZZZ</name>
<accession>A0A645HN37</accession>
<evidence type="ECO:0000313" key="2">
    <source>
        <dbReference type="EMBL" id="MPN40465.1"/>
    </source>
</evidence>
<sequence>MFTHVTYGKNQDDASDDRRDQQHDSCKVVHVEIPHRRFSRGRQKPFSHGESNLYYREDDDQYASDFDRHGKDDQQYCQFQPETDP</sequence>
<feature type="compositionally biased region" description="Basic and acidic residues" evidence="1">
    <location>
        <begin position="10"/>
        <end position="25"/>
    </location>
</feature>
<reference evidence="2" key="1">
    <citation type="submission" date="2019-08" db="EMBL/GenBank/DDBJ databases">
        <authorList>
            <person name="Kucharzyk K."/>
            <person name="Murdoch R.W."/>
            <person name="Higgins S."/>
            <person name="Loffler F."/>
        </authorList>
    </citation>
    <scope>NUCLEOTIDE SEQUENCE</scope>
</reference>
<evidence type="ECO:0000256" key="1">
    <source>
        <dbReference type="SAM" id="MobiDB-lite"/>
    </source>
</evidence>
<feature type="compositionally biased region" description="Basic and acidic residues" evidence="1">
    <location>
        <begin position="65"/>
        <end position="74"/>
    </location>
</feature>
<gene>
    <name evidence="2" type="ORF">SDC9_188002</name>
</gene>
<feature type="compositionally biased region" description="Polar residues" evidence="1">
    <location>
        <begin position="75"/>
        <end position="85"/>
    </location>
</feature>